<dbReference type="Gene3D" id="3.10.105.10">
    <property type="entry name" value="Dipeptide-binding Protein, Domain 3"/>
    <property type="match status" value="1"/>
</dbReference>
<dbReference type="PANTHER" id="PTHR30290">
    <property type="entry name" value="PERIPLASMIC BINDING COMPONENT OF ABC TRANSPORTER"/>
    <property type="match status" value="1"/>
</dbReference>
<evidence type="ECO:0000259" key="6">
    <source>
        <dbReference type="Pfam" id="PF00496"/>
    </source>
</evidence>
<dbReference type="GO" id="GO:0015833">
    <property type="term" value="P:peptide transport"/>
    <property type="evidence" value="ECO:0007669"/>
    <property type="project" value="TreeGrafter"/>
</dbReference>
<dbReference type="GO" id="GO:1904680">
    <property type="term" value="F:peptide transmembrane transporter activity"/>
    <property type="evidence" value="ECO:0007669"/>
    <property type="project" value="TreeGrafter"/>
</dbReference>
<name>A0A348HCA2_9GAMM</name>
<accession>A0A348HCA2</accession>
<dbReference type="CDD" id="cd08504">
    <property type="entry name" value="PBP2_OppA"/>
    <property type="match status" value="1"/>
</dbReference>
<keyword evidence="4 5" id="KW-0732">Signal</keyword>
<dbReference type="RefSeq" id="WP_038277707.1">
    <property type="nucleotide sequence ID" value="NZ_AP018933.1"/>
</dbReference>
<dbReference type="Pfam" id="PF00496">
    <property type="entry name" value="SBP_bac_5"/>
    <property type="match status" value="1"/>
</dbReference>
<feature type="domain" description="Solute-binding protein family 5" evidence="6">
    <location>
        <begin position="73"/>
        <end position="452"/>
    </location>
</feature>
<dbReference type="InterPro" id="IPR030678">
    <property type="entry name" value="Peptide/Ni-bd"/>
</dbReference>
<reference evidence="7 8" key="1">
    <citation type="submission" date="2018-09" db="EMBL/GenBank/DDBJ databases">
        <title>Zymobacter palmae IAM14233 (=T109) whole genome analysis.</title>
        <authorList>
            <person name="Yanase H."/>
        </authorList>
    </citation>
    <scope>NUCLEOTIDE SEQUENCE [LARGE SCALE GENOMIC DNA]</scope>
    <source>
        <strain evidence="7 8">IAM14233</strain>
    </source>
</reference>
<evidence type="ECO:0000313" key="8">
    <source>
        <dbReference type="Proteomes" id="UP000267342"/>
    </source>
</evidence>
<comment type="similarity">
    <text evidence="2">Belongs to the bacterial solute-binding protein 5 family.</text>
</comment>
<dbReference type="Gene3D" id="3.90.76.10">
    <property type="entry name" value="Dipeptide-binding Protein, Domain 1"/>
    <property type="match status" value="1"/>
</dbReference>
<proteinExistence type="inferred from homology"/>
<dbReference type="GO" id="GO:0030288">
    <property type="term" value="C:outer membrane-bounded periplasmic space"/>
    <property type="evidence" value="ECO:0007669"/>
    <property type="project" value="UniProtKB-ARBA"/>
</dbReference>
<keyword evidence="3" id="KW-0813">Transport</keyword>
<feature type="chain" id="PRO_5016972264" evidence="5">
    <location>
        <begin position="30"/>
        <end position="536"/>
    </location>
</feature>
<feature type="signal peptide" evidence="5">
    <location>
        <begin position="1"/>
        <end position="29"/>
    </location>
</feature>
<dbReference type="OrthoDB" id="9801912at2"/>
<dbReference type="EMBL" id="AP018933">
    <property type="protein sequence ID" value="BBG29254.1"/>
    <property type="molecule type" value="Genomic_DNA"/>
</dbReference>
<sequence length="536" mass="59868">MKTASSGALVRALKVSALLMAFGSPLTLASTLRIDNAGEPGTLDPQQAQGLWESHILQEMYEPLLTFDAKGNIIPGLASSWETSADGRKITFHLRDAKWSDGQPITADDAVFGLQRTLLPDTANPNAYYYYPILNAEQINQGKLPASALGVNALDAHTLEVTLTRPNSYILAEFAAQPSVPLPKHSIKSLTNHSWSARQPVVSGPYLLDHWNPHVDVLLKKNPSFYNADKVSIDNVVFYPIEDPLSAVNRYRTHTLDISYNQIPSARLAELRKDMPSDVQVFPSLSHYYYLPNMKQGQPLADKRIREAMNMTVQREVITDKVLRNGYVPTTSILPRTMSKGAYAVDADFQSWPMSQRIERARELMKEAGYDKDHPLALEMSFNSLDDHRRVAVAMAAMWKQIGVNVTLQTRDVANHYNSVKLGQFQLARHGTIPSIDNPVEMLAMFVSGSPDNRSSYTNPEFDRHVNSAITAMSPEEAQREWQAAQQIAMNDVVEIPVMDMAMAYLVSPTLKGWEPNPLDVHPLRYVSLQNQSTQP</sequence>
<dbReference type="STRING" id="1123510.GCA_000620025_00668"/>
<dbReference type="GO" id="GO:0043190">
    <property type="term" value="C:ATP-binding cassette (ABC) transporter complex"/>
    <property type="evidence" value="ECO:0007669"/>
    <property type="project" value="InterPro"/>
</dbReference>
<dbReference type="Gene3D" id="3.40.190.10">
    <property type="entry name" value="Periplasmic binding protein-like II"/>
    <property type="match status" value="1"/>
</dbReference>
<evidence type="ECO:0000313" key="7">
    <source>
        <dbReference type="EMBL" id="BBG29254.1"/>
    </source>
</evidence>
<dbReference type="FunFam" id="3.90.76.10:FF:000001">
    <property type="entry name" value="Oligopeptide ABC transporter substrate-binding protein"/>
    <property type="match status" value="1"/>
</dbReference>
<evidence type="ECO:0000256" key="2">
    <source>
        <dbReference type="ARBA" id="ARBA00005695"/>
    </source>
</evidence>
<dbReference type="Proteomes" id="UP000267342">
    <property type="component" value="Chromosome"/>
</dbReference>
<organism evidence="7 8">
    <name type="scientific">Zymobacter palmae</name>
    <dbReference type="NCBI Taxonomy" id="33074"/>
    <lineage>
        <taxon>Bacteria</taxon>
        <taxon>Pseudomonadati</taxon>
        <taxon>Pseudomonadota</taxon>
        <taxon>Gammaproteobacteria</taxon>
        <taxon>Oceanospirillales</taxon>
        <taxon>Halomonadaceae</taxon>
        <taxon>Zymobacter group</taxon>
        <taxon>Zymobacter</taxon>
    </lineage>
</organism>
<keyword evidence="8" id="KW-1185">Reference proteome</keyword>
<gene>
    <name evidence="7" type="ORF">ZBT109_0466</name>
</gene>
<dbReference type="InterPro" id="IPR000914">
    <property type="entry name" value="SBP_5_dom"/>
</dbReference>
<evidence type="ECO:0000256" key="1">
    <source>
        <dbReference type="ARBA" id="ARBA00004196"/>
    </source>
</evidence>
<dbReference type="PANTHER" id="PTHR30290:SF10">
    <property type="entry name" value="PERIPLASMIC OLIGOPEPTIDE-BINDING PROTEIN-RELATED"/>
    <property type="match status" value="1"/>
</dbReference>
<dbReference type="SUPFAM" id="SSF53850">
    <property type="entry name" value="Periplasmic binding protein-like II"/>
    <property type="match status" value="1"/>
</dbReference>
<evidence type="ECO:0000256" key="5">
    <source>
        <dbReference type="SAM" id="SignalP"/>
    </source>
</evidence>
<dbReference type="PIRSF" id="PIRSF002741">
    <property type="entry name" value="MppA"/>
    <property type="match status" value="1"/>
</dbReference>
<evidence type="ECO:0000256" key="3">
    <source>
        <dbReference type="ARBA" id="ARBA00022448"/>
    </source>
</evidence>
<dbReference type="InterPro" id="IPR039424">
    <property type="entry name" value="SBP_5"/>
</dbReference>
<dbReference type="KEGG" id="zpl:ZBT109_0466"/>
<evidence type="ECO:0000256" key="4">
    <source>
        <dbReference type="ARBA" id="ARBA00022729"/>
    </source>
</evidence>
<comment type="subcellular location">
    <subcellularLocation>
        <location evidence="1">Cell envelope</location>
    </subcellularLocation>
</comment>
<protein>
    <submittedName>
        <fullName evidence="7">ABC-type oligopeptide transport system</fullName>
    </submittedName>
</protein>
<dbReference type="AlphaFoldDB" id="A0A348HCA2"/>